<keyword evidence="20" id="KW-0206">Cytoskeleton</keyword>
<dbReference type="InterPro" id="IPR002902">
    <property type="entry name" value="GNK2"/>
</dbReference>
<comment type="subcellular location">
    <subcellularLocation>
        <location evidence="2">Cell membrane</location>
        <topology evidence="2">Single-pass type I membrane protein</topology>
    </subcellularLocation>
    <subcellularLocation>
        <location evidence="1">Cytoplasm</location>
        <location evidence="1">Cytoskeleton</location>
    </subcellularLocation>
</comment>
<dbReference type="PROSITE" id="PS00107">
    <property type="entry name" value="PROTEIN_KINASE_ATP"/>
    <property type="match status" value="1"/>
</dbReference>
<evidence type="ECO:0000256" key="14">
    <source>
        <dbReference type="ARBA" id="ARBA00022777"/>
    </source>
</evidence>
<evidence type="ECO:0000256" key="19">
    <source>
        <dbReference type="ARBA" id="ARBA00023180"/>
    </source>
</evidence>
<dbReference type="SUPFAM" id="SSF56112">
    <property type="entry name" value="Protein kinase-like (PK-like)"/>
    <property type="match status" value="1"/>
</dbReference>
<feature type="region of interest" description="Disordered" evidence="22">
    <location>
        <begin position="312"/>
        <end position="335"/>
    </location>
</feature>
<keyword evidence="28" id="KW-1185">Reference proteome</keyword>
<evidence type="ECO:0000256" key="23">
    <source>
        <dbReference type="SAM" id="Phobius"/>
    </source>
</evidence>
<keyword evidence="16 23" id="KW-1133">Transmembrane helix</keyword>
<accession>A0A0E0RJR6</accession>
<evidence type="ECO:0000256" key="9">
    <source>
        <dbReference type="ARBA" id="ARBA00022692"/>
    </source>
</evidence>
<dbReference type="InterPro" id="IPR042241">
    <property type="entry name" value="GCP_C_sf"/>
</dbReference>
<evidence type="ECO:0000256" key="13">
    <source>
        <dbReference type="ARBA" id="ARBA00022741"/>
    </source>
</evidence>
<dbReference type="GO" id="GO:0002229">
    <property type="term" value="P:defense response to oomycetes"/>
    <property type="evidence" value="ECO:0007669"/>
    <property type="project" value="UniProtKB-ARBA"/>
</dbReference>
<keyword evidence="12" id="KW-0677">Repeat</keyword>
<evidence type="ECO:0000256" key="1">
    <source>
        <dbReference type="ARBA" id="ARBA00004245"/>
    </source>
</evidence>
<dbReference type="Pfam" id="PF00069">
    <property type="entry name" value="Pkinase"/>
    <property type="match status" value="1"/>
</dbReference>
<dbReference type="GO" id="GO:0005886">
    <property type="term" value="C:plasma membrane"/>
    <property type="evidence" value="ECO:0007669"/>
    <property type="project" value="UniProtKB-SubCell"/>
</dbReference>
<evidence type="ECO:0000256" key="10">
    <source>
        <dbReference type="ARBA" id="ARBA00022701"/>
    </source>
</evidence>
<evidence type="ECO:0000256" key="18">
    <source>
        <dbReference type="ARBA" id="ARBA00023170"/>
    </source>
</evidence>
<keyword evidence="13 21" id="KW-0547">Nucleotide-binding</keyword>
<evidence type="ECO:0000256" key="24">
    <source>
        <dbReference type="SAM" id="SignalP"/>
    </source>
</evidence>
<protein>
    <recommendedName>
        <fullName evidence="29">Protein kinase domain-containing protein</fullName>
    </recommendedName>
</protein>
<feature type="transmembrane region" description="Helical" evidence="23">
    <location>
        <begin position="278"/>
        <end position="301"/>
    </location>
</feature>
<evidence type="ECO:0000256" key="7">
    <source>
        <dbReference type="ARBA" id="ARBA00022490"/>
    </source>
</evidence>
<evidence type="ECO:0000256" key="22">
    <source>
        <dbReference type="SAM" id="MobiDB-lite"/>
    </source>
</evidence>
<keyword evidence="8" id="KW-0808">Transferase</keyword>
<keyword evidence="7" id="KW-0963">Cytoplasm</keyword>
<dbReference type="CDD" id="cd23509">
    <property type="entry name" value="Gnk2-like"/>
    <property type="match status" value="2"/>
</dbReference>
<proteinExistence type="inferred from homology"/>
<evidence type="ECO:0000256" key="20">
    <source>
        <dbReference type="ARBA" id="ARBA00023212"/>
    </source>
</evidence>
<dbReference type="Gene3D" id="1.20.120.1900">
    <property type="entry name" value="Gamma-tubulin complex, C-terminal domain"/>
    <property type="match status" value="2"/>
</dbReference>
<dbReference type="InterPro" id="IPR038408">
    <property type="entry name" value="GNK2_sf"/>
</dbReference>
<evidence type="ECO:0000256" key="17">
    <source>
        <dbReference type="ARBA" id="ARBA00023136"/>
    </source>
</evidence>
<evidence type="ECO:0000256" key="21">
    <source>
        <dbReference type="PROSITE-ProRule" id="PRU10141"/>
    </source>
</evidence>
<dbReference type="SMART" id="SM00220">
    <property type="entry name" value="S_TKc"/>
    <property type="match status" value="1"/>
</dbReference>
<dbReference type="HOGENOM" id="CLU_002500_0_0_1"/>
<keyword evidence="17 23" id="KW-0472">Membrane</keyword>
<keyword evidence="10" id="KW-0493">Microtubule</keyword>
<keyword evidence="9 23" id="KW-0812">Transmembrane</keyword>
<dbReference type="Gene3D" id="1.10.510.10">
    <property type="entry name" value="Transferase(Phosphotransferase) domain 1"/>
    <property type="match status" value="1"/>
</dbReference>
<keyword evidence="11 24" id="KW-0732">Signal</keyword>
<evidence type="ECO:0000256" key="15">
    <source>
        <dbReference type="ARBA" id="ARBA00022840"/>
    </source>
</evidence>
<evidence type="ECO:0000313" key="28">
    <source>
        <dbReference type="Proteomes" id="UP000008022"/>
    </source>
</evidence>
<comment type="similarity">
    <text evidence="5">Belongs to the TUBGCP family.</text>
</comment>
<dbReference type="Pfam" id="PF17681">
    <property type="entry name" value="GCP_N_terminal"/>
    <property type="match status" value="1"/>
</dbReference>
<dbReference type="Pfam" id="PF04130">
    <property type="entry name" value="GCP_C_terminal"/>
    <property type="match status" value="1"/>
</dbReference>
<dbReference type="eggNOG" id="KOG4344">
    <property type="taxonomic scope" value="Eukaryota"/>
</dbReference>
<dbReference type="Proteomes" id="UP000008022">
    <property type="component" value="Unassembled WGS sequence"/>
</dbReference>
<feature type="region of interest" description="Disordered" evidence="22">
    <location>
        <begin position="718"/>
        <end position="743"/>
    </location>
</feature>
<evidence type="ECO:0000256" key="3">
    <source>
        <dbReference type="ARBA" id="ARBA00008536"/>
    </source>
</evidence>
<evidence type="ECO:0000259" key="25">
    <source>
        <dbReference type="PROSITE" id="PS50011"/>
    </source>
</evidence>
<evidence type="ECO:0000256" key="6">
    <source>
        <dbReference type="ARBA" id="ARBA00022475"/>
    </source>
</evidence>
<feature type="domain" description="Gnk2-homologous" evidence="26">
    <location>
        <begin position="142"/>
        <end position="248"/>
    </location>
</feature>
<dbReference type="Gramene" id="ORUFI12G20290.1">
    <property type="protein sequence ID" value="ORUFI12G20290.1"/>
    <property type="gene ID" value="ORUFI12G20290"/>
</dbReference>
<name>A0A0E0RJR6_ORYRU</name>
<dbReference type="InterPro" id="IPR041470">
    <property type="entry name" value="GCP_N"/>
</dbReference>
<keyword evidence="6" id="KW-1003">Cell membrane</keyword>
<evidence type="ECO:0000256" key="5">
    <source>
        <dbReference type="ARBA" id="ARBA00010337"/>
    </source>
</evidence>
<dbReference type="GO" id="GO:0005874">
    <property type="term" value="C:microtubule"/>
    <property type="evidence" value="ECO:0007669"/>
    <property type="project" value="UniProtKB-KW"/>
</dbReference>
<comment type="similarity">
    <text evidence="4">In the C-terminal section; belongs to the protein kinase superfamily. Ser/Thr protein kinase family.</text>
</comment>
<feature type="binding site" evidence="21">
    <location>
        <position position="378"/>
    </location>
    <ligand>
        <name>ATP</name>
        <dbReference type="ChEBI" id="CHEBI:30616"/>
    </ligand>
</feature>
<evidence type="ECO:0000256" key="8">
    <source>
        <dbReference type="ARBA" id="ARBA00022679"/>
    </source>
</evidence>
<feature type="chain" id="PRO_5002372608" description="Protein kinase domain-containing protein" evidence="24">
    <location>
        <begin position="24"/>
        <end position="1792"/>
    </location>
</feature>
<evidence type="ECO:0000256" key="12">
    <source>
        <dbReference type="ARBA" id="ARBA00022737"/>
    </source>
</evidence>
<feature type="domain" description="Gnk2-homologous" evidence="26">
    <location>
        <begin position="34"/>
        <end position="139"/>
    </location>
</feature>
<evidence type="ECO:0000256" key="2">
    <source>
        <dbReference type="ARBA" id="ARBA00004251"/>
    </source>
</evidence>
<dbReference type="InterPro" id="IPR017441">
    <property type="entry name" value="Protein_kinase_ATP_BS"/>
</dbReference>
<keyword evidence="14" id="KW-0418">Kinase</keyword>
<evidence type="ECO:0008006" key="29">
    <source>
        <dbReference type="Google" id="ProtNLM"/>
    </source>
</evidence>
<organism evidence="27 28">
    <name type="scientific">Oryza rufipogon</name>
    <name type="common">Brownbeard rice</name>
    <name type="synonym">Asian wild rice</name>
    <dbReference type="NCBI Taxonomy" id="4529"/>
    <lineage>
        <taxon>Eukaryota</taxon>
        <taxon>Viridiplantae</taxon>
        <taxon>Streptophyta</taxon>
        <taxon>Embryophyta</taxon>
        <taxon>Tracheophyta</taxon>
        <taxon>Spermatophyta</taxon>
        <taxon>Magnoliopsida</taxon>
        <taxon>Liliopsida</taxon>
        <taxon>Poales</taxon>
        <taxon>Poaceae</taxon>
        <taxon>BOP clade</taxon>
        <taxon>Oryzoideae</taxon>
        <taxon>Oryzeae</taxon>
        <taxon>Oryzinae</taxon>
        <taxon>Oryza</taxon>
    </lineage>
</organism>
<dbReference type="STRING" id="4529.A0A0E0RJR6"/>
<dbReference type="PROSITE" id="PS00108">
    <property type="entry name" value="PROTEIN_KINASE_ST"/>
    <property type="match status" value="1"/>
</dbReference>
<dbReference type="InterPro" id="IPR011009">
    <property type="entry name" value="Kinase-like_dom_sf"/>
</dbReference>
<keyword evidence="19" id="KW-0325">Glycoprotein</keyword>
<keyword evidence="15 21" id="KW-0067">ATP-binding</keyword>
<dbReference type="PROSITE" id="PS51473">
    <property type="entry name" value="GNK2"/>
    <property type="match status" value="2"/>
</dbReference>
<dbReference type="PANTHER" id="PTHR27007">
    <property type="match status" value="1"/>
</dbReference>
<reference evidence="27" key="2">
    <citation type="submission" date="2015-06" db="UniProtKB">
        <authorList>
            <consortium name="EnsemblPlants"/>
        </authorList>
    </citation>
    <scope>IDENTIFICATION</scope>
</reference>
<dbReference type="FunFam" id="1.10.510.10:FF:000240">
    <property type="entry name" value="Lectin-domain containing receptor kinase A4.3"/>
    <property type="match status" value="1"/>
</dbReference>
<evidence type="ECO:0000259" key="26">
    <source>
        <dbReference type="PROSITE" id="PS51473"/>
    </source>
</evidence>
<dbReference type="Gene3D" id="3.30.200.20">
    <property type="entry name" value="Phosphorylase Kinase, domain 1"/>
    <property type="match status" value="1"/>
</dbReference>
<evidence type="ECO:0000256" key="11">
    <source>
        <dbReference type="ARBA" id="ARBA00022729"/>
    </source>
</evidence>
<evidence type="ECO:0000313" key="27">
    <source>
        <dbReference type="EnsemblPlants" id="ORUFI12G20290.1"/>
    </source>
</evidence>
<dbReference type="Pfam" id="PF01657">
    <property type="entry name" value="Stress-antifung"/>
    <property type="match status" value="2"/>
</dbReference>
<feature type="compositionally biased region" description="Basic and acidic residues" evidence="22">
    <location>
        <begin position="721"/>
        <end position="731"/>
    </location>
</feature>
<feature type="compositionally biased region" description="Basic and acidic residues" evidence="22">
    <location>
        <begin position="319"/>
        <end position="332"/>
    </location>
</feature>
<dbReference type="FunFam" id="3.30.200.20:FF:000168">
    <property type="entry name" value="L-type lectin-domain containing receptor kinase IX.1"/>
    <property type="match status" value="1"/>
</dbReference>
<dbReference type="GO" id="GO:0005524">
    <property type="term" value="F:ATP binding"/>
    <property type="evidence" value="ECO:0007669"/>
    <property type="project" value="UniProtKB-UniRule"/>
</dbReference>
<evidence type="ECO:0000256" key="4">
    <source>
        <dbReference type="ARBA" id="ARBA00010217"/>
    </source>
</evidence>
<feature type="domain" description="Protein kinase" evidence="25">
    <location>
        <begin position="349"/>
        <end position="631"/>
    </location>
</feature>
<dbReference type="InterPro" id="IPR008271">
    <property type="entry name" value="Ser/Thr_kinase_AS"/>
</dbReference>
<reference evidence="28" key="1">
    <citation type="submission" date="2013-06" db="EMBL/GenBank/DDBJ databases">
        <authorList>
            <person name="Zhao Q."/>
        </authorList>
    </citation>
    <scope>NUCLEOTIDE SEQUENCE</scope>
    <source>
        <strain evidence="28">cv. W1943</strain>
    </source>
</reference>
<dbReference type="GO" id="GO:0043015">
    <property type="term" value="F:gamma-tubulin binding"/>
    <property type="evidence" value="ECO:0007669"/>
    <property type="project" value="InterPro"/>
</dbReference>
<keyword evidence="18" id="KW-0675">Receptor</keyword>
<dbReference type="InterPro" id="IPR040457">
    <property type="entry name" value="GCP_C"/>
</dbReference>
<comment type="similarity">
    <text evidence="3">In the N-terminal section; belongs to the leguminous lectin family.</text>
</comment>
<dbReference type="GO" id="GO:0004672">
    <property type="term" value="F:protein kinase activity"/>
    <property type="evidence" value="ECO:0007669"/>
    <property type="project" value="InterPro"/>
</dbReference>
<sequence>MARRRHHQLLAVLLAAAAAVVAAAGAQEVPYAPISNTGGCSSWNNFSVGSGYQVNLFKLLGNLAAGGAAAGSGGFYSGSYGALSDMVFGVAMCYVDRHWTKCRRCLDAATSGAAAFCPYSRRVDVMYDECVLRYSDEINLFSFADSSGWYERLRRRHGEHERDAVGGVHRARGGGDGGVAAKKQEYTDSRGESLTVYGMVQCGRGLLPEECSKCLRHQLGELTTGLPNNTAGIIRGYSCYSRYDMASFPIQITSQSSPQEADGASAGSQWRLYIRRQVLAGVAAGSAAIFLCLSLSVCYILHRRRRDSKIRPVKLPSSSRDESVEPDLEHGGGPRRFSYGELAAATNDFSDDRKLGEGGFGSVYRGFLEGLNLHVAVKRISRSSQQGWKEFVSEVKIISRLRHRNLVLLIGWCHEPAASAAGGDGDGDGGGDKLLLVYELMCNGSVESHLYNRDTLLPWPARYEIVLGIGSALLYLHQETEQRVVHRDIKPSNVMLDASFNAKLGDFGLARLIGDRRTPSQTTATPTTRLAGTMGYMDPDRTCTASASRSSLVMTRPDGSAVHLAQRVRELHDAGRVTAAADGRLNGGFDGDEMERVLVVRLWCAHPDRGMRPAIRQAVNVLRFDAPLPSLPPPAKMPAAAYARPATVDTSFVINVCRHAPAATGTTGKPMQRHVDGNMAKRKLPAAPAAMGTAASSCLVAGARRLHRVEARHRVAVHHGHAQEHRERQRAEPVPVVPRRRRAGAVDEAEAAAGRDEVVAHGARAVAVAVGEGEQEAAECIGADEAGDERTVGGRVAVVRGGGRREHLEGEHGAGREVKAAHVKAKGRNDCGSWRKSGSRVDPPMVLPQQNAGLMEADGSASFIRKLQLSVSDGLPHAAPVPELSTQEHELVKSVFQVLQGFDTVLLYWDKTAPGYCEKAGVYVSHLSQTSLRAVLKPFLFAATWLKQVELFVGRVRSCGHGTPTLSAFASSVDSWLMRLRKAALKEEEQLFLSVDRTITLLGLTDSMSSLCSGAEHLYQVVQGAVPDAFWNSGAQIASSEVAVHAVNHLFKKLNEVCLVEDGEGEPYHMLLVIFAETLLPYLQCLDSWLYDGILDDPYEEMFFYANKAVTIDQPAFWEMSYMLRVRGPRTDSSSTLADNESIRKKELINQEATAAAALLKSSNQGCADILCPVFLKDIARAILSAGKSFQLVQHVQETHRIQTREVVHEFNVDQHGNYISQQKFRPDTSSIRIQDKREDIIEESAGQFGNNACKMGFLTLSESFLICLSGLLENGDHVDDYLRKLCADHAPVNKSIVHSKSNVQETEEVCGENSSEKTWLKLLRDATSGRDYDGMEKTLAKNAVMRDPTFVPGDHQDVSSTAVESHFNLSCYENPGITACQEILERNKNSWSDLNISKSFHLPPLNDENIRKSIFGDRDSSGTSPGDTLSTTYFPRLDGTDYKFGFQFDDSEYIRQEDDRRTLEALYTFPTLLPCVNENVPLSEILPLQKDSTLASRALKFIQSMSLRDPLQPVGIIQECLSKCIKRQVDHIGKQILSKLMGDWRLMDELFVLRAIYLLGSGDMLQQFLESIRNSADKMLLTAPDSLVVSLAKHDTRNDEETTSISRKGRAQGFGIEALDVLNFTYKVSWPLDLIVNTEALKKYNQVMAFLLKVKRAKFILDKTRKWMWKTLGTGGTAPAVKARCEMEVDRIEKQFDECVVFLLRILSFKLNVGHFPHLADLVTRINYNHYYMSDSGSFSAIPGSRPRFGVALLELACGRCLVMTRPDGSAVHLAQRVRELHNTLSFIRVL</sequence>
<dbReference type="PROSITE" id="PS50011">
    <property type="entry name" value="PROTEIN_KINASE_DOM"/>
    <property type="match status" value="1"/>
</dbReference>
<dbReference type="EnsemblPlants" id="ORUFI12G20290.1">
    <property type="protein sequence ID" value="ORUFI12G20290.1"/>
    <property type="gene ID" value="ORUFI12G20290"/>
</dbReference>
<feature type="signal peptide" evidence="24">
    <location>
        <begin position="1"/>
        <end position="23"/>
    </location>
</feature>
<dbReference type="InterPro" id="IPR000719">
    <property type="entry name" value="Prot_kinase_dom"/>
</dbReference>
<dbReference type="InterPro" id="IPR050528">
    <property type="entry name" value="L-type_Lectin-RKs"/>
</dbReference>
<evidence type="ECO:0000256" key="16">
    <source>
        <dbReference type="ARBA" id="ARBA00022989"/>
    </source>
</evidence>
<dbReference type="Gene3D" id="3.30.430.20">
    <property type="entry name" value="Gnk2 domain, C-X8-C-X2-C motif"/>
    <property type="match status" value="2"/>
</dbReference>